<evidence type="ECO:0000313" key="13">
    <source>
        <dbReference type="Proteomes" id="UP001142055"/>
    </source>
</evidence>
<dbReference type="Proteomes" id="UP001142055">
    <property type="component" value="Chromosome 1"/>
</dbReference>
<evidence type="ECO:0000256" key="2">
    <source>
        <dbReference type="ARBA" id="ARBA00010663"/>
    </source>
</evidence>
<dbReference type="GO" id="GO:0008188">
    <property type="term" value="F:neuropeptide receptor activity"/>
    <property type="evidence" value="ECO:0007669"/>
    <property type="project" value="TreeGrafter"/>
</dbReference>
<gene>
    <name evidence="12" type="ORF">RDWZM_001174</name>
</gene>
<evidence type="ECO:0000256" key="4">
    <source>
        <dbReference type="ARBA" id="ARBA00022989"/>
    </source>
</evidence>
<evidence type="ECO:0000256" key="7">
    <source>
        <dbReference type="ARBA" id="ARBA00023170"/>
    </source>
</evidence>
<dbReference type="GO" id="GO:0005886">
    <property type="term" value="C:plasma membrane"/>
    <property type="evidence" value="ECO:0007669"/>
    <property type="project" value="TreeGrafter"/>
</dbReference>
<keyword evidence="7 9" id="KW-0675">Receptor</keyword>
<comment type="subcellular location">
    <subcellularLocation>
        <location evidence="1">Membrane</location>
        <topology evidence="1">Multi-pass membrane protein</topology>
    </subcellularLocation>
</comment>
<dbReference type="SUPFAM" id="SSF81321">
    <property type="entry name" value="Family A G protein-coupled receptor-like"/>
    <property type="match status" value="1"/>
</dbReference>
<evidence type="ECO:0000313" key="12">
    <source>
        <dbReference type="EMBL" id="KAJ6222629.1"/>
    </source>
</evidence>
<organism evidence="12 13">
    <name type="scientific">Blomia tropicalis</name>
    <name type="common">Mite</name>
    <dbReference type="NCBI Taxonomy" id="40697"/>
    <lineage>
        <taxon>Eukaryota</taxon>
        <taxon>Metazoa</taxon>
        <taxon>Ecdysozoa</taxon>
        <taxon>Arthropoda</taxon>
        <taxon>Chelicerata</taxon>
        <taxon>Arachnida</taxon>
        <taxon>Acari</taxon>
        <taxon>Acariformes</taxon>
        <taxon>Sarcoptiformes</taxon>
        <taxon>Astigmata</taxon>
        <taxon>Glycyphagoidea</taxon>
        <taxon>Echimyopodidae</taxon>
        <taxon>Blomia</taxon>
    </lineage>
</organism>
<comment type="similarity">
    <text evidence="2 9">Belongs to the G-protein coupled receptor 1 family.</text>
</comment>
<feature type="domain" description="G-protein coupled receptors family 1 profile" evidence="11">
    <location>
        <begin position="76"/>
        <end position="282"/>
    </location>
</feature>
<evidence type="ECO:0000259" key="11">
    <source>
        <dbReference type="PROSITE" id="PS50262"/>
    </source>
</evidence>
<comment type="caution">
    <text evidence="12">The sequence shown here is derived from an EMBL/GenBank/DDBJ whole genome shotgun (WGS) entry which is preliminary data.</text>
</comment>
<feature type="transmembrane region" description="Helical" evidence="10">
    <location>
        <begin position="60"/>
        <end position="85"/>
    </location>
</feature>
<name>A0A9Q0MBJ2_BLOTA</name>
<evidence type="ECO:0000256" key="8">
    <source>
        <dbReference type="ARBA" id="ARBA00023224"/>
    </source>
</evidence>
<feature type="transmembrane region" description="Helical" evidence="10">
    <location>
        <begin position="173"/>
        <end position="196"/>
    </location>
</feature>
<dbReference type="EMBL" id="JAPWDV010000001">
    <property type="protein sequence ID" value="KAJ6222629.1"/>
    <property type="molecule type" value="Genomic_DNA"/>
</dbReference>
<dbReference type="Pfam" id="PF00001">
    <property type="entry name" value="7tm_1"/>
    <property type="match status" value="1"/>
</dbReference>
<feature type="transmembrane region" description="Helical" evidence="10">
    <location>
        <begin position="97"/>
        <end position="118"/>
    </location>
</feature>
<evidence type="ECO:0000256" key="9">
    <source>
        <dbReference type="RuleBase" id="RU000688"/>
    </source>
</evidence>
<dbReference type="InterPro" id="IPR017452">
    <property type="entry name" value="GPCR_Rhodpsn_7TM"/>
</dbReference>
<keyword evidence="5 9" id="KW-0297">G-protein coupled receptor</keyword>
<keyword evidence="6 10" id="KW-0472">Membrane</keyword>
<feature type="transmembrane region" description="Helical" evidence="10">
    <location>
        <begin position="230"/>
        <end position="251"/>
    </location>
</feature>
<evidence type="ECO:0000256" key="6">
    <source>
        <dbReference type="ARBA" id="ARBA00023136"/>
    </source>
</evidence>
<keyword evidence="3 9" id="KW-0812">Transmembrane</keyword>
<sequence>MKMNTTSIQGWRTISLSKHDSNISNIEIDHLNQSWPEGVNAFNDDFNIEDLELVSKQVQYFLIALYSLTAAVALLGNVVAIVVLTRGRRTSRNLSKYLINLSLSDILMSIFSIPFTYTNFIMGRWIFPPETCPLVQSIQVWSVFVSIYTLTIIGVDRYIAITRPFVKNIWSKSFAPIVVSLTWLLGFILSLVIWFFSEATPLITINSADNGNITFYDCRENWGSMTNEQIYTMTLFLIVFAIPLLILIYVYGSITAKLWTHSAPGNRNAARDGAQSRAKRKIDLKCIVKRWLLWMNCKCGRRTQTQTSAINHHEPQLVHNLDGTSQRINEDEQWFPLMDRSNVNEKRTNRIRGIEHQHQQANLDIINVIVEQEPRNGIRAMLKVKPITNRNNKIKVRFITERKRASDISSNSNYDCSNSNLTVNSYSPSVSNNQLEADNNKRIKLNQMNECQEIDATKFVREMAA</sequence>
<reference evidence="12" key="1">
    <citation type="submission" date="2022-12" db="EMBL/GenBank/DDBJ databases">
        <title>Genome assemblies of Blomia tropicalis.</title>
        <authorList>
            <person name="Cui Y."/>
        </authorList>
    </citation>
    <scope>NUCLEOTIDE SEQUENCE</scope>
    <source>
        <tissue evidence="12">Adult mites</tissue>
    </source>
</reference>
<dbReference type="PROSITE" id="PS00237">
    <property type="entry name" value="G_PROTEIN_RECEP_F1_1"/>
    <property type="match status" value="1"/>
</dbReference>
<dbReference type="PRINTS" id="PR00237">
    <property type="entry name" value="GPCRRHODOPSN"/>
</dbReference>
<feature type="transmembrane region" description="Helical" evidence="10">
    <location>
        <begin position="138"/>
        <end position="161"/>
    </location>
</feature>
<dbReference type="PANTHER" id="PTHR24235:SF29">
    <property type="entry name" value="GH23382P"/>
    <property type="match status" value="1"/>
</dbReference>
<dbReference type="AlphaFoldDB" id="A0A9Q0MBJ2"/>
<evidence type="ECO:0000256" key="3">
    <source>
        <dbReference type="ARBA" id="ARBA00022692"/>
    </source>
</evidence>
<evidence type="ECO:0000256" key="1">
    <source>
        <dbReference type="ARBA" id="ARBA00004141"/>
    </source>
</evidence>
<keyword evidence="4 10" id="KW-1133">Transmembrane helix</keyword>
<dbReference type="Gene3D" id="1.20.1070.10">
    <property type="entry name" value="Rhodopsin 7-helix transmembrane proteins"/>
    <property type="match status" value="1"/>
</dbReference>
<proteinExistence type="inferred from homology"/>
<evidence type="ECO:0000256" key="10">
    <source>
        <dbReference type="SAM" id="Phobius"/>
    </source>
</evidence>
<accession>A0A9Q0MBJ2</accession>
<dbReference type="PANTHER" id="PTHR24235">
    <property type="entry name" value="NEUROPEPTIDE Y RECEPTOR"/>
    <property type="match status" value="1"/>
</dbReference>
<protein>
    <recommendedName>
        <fullName evidence="11">G-protein coupled receptors family 1 profile domain-containing protein</fullName>
    </recommendedName>
</protein>
<dbReference type="InterPro" id="IPR000276">
    <property type="entry name" value="GPCR_Rhodpsn"/>
</dbReference>
<evidence type="ECO:0000256" key="5">
    <source>
        <dbReference type="ARBA" id="ARBA00023040"/>
    </source>
</evidence>
<keyword evidence="13" id="KW-1185">Reference proteome</keyword>
<dbReference type="GO" id="GO:0043005">
    <property type="term" value="C:neuron projection"/>
    <property type="evidence" value="ECO:0007669"/>
    <property type="project" value="TreeGrafter"/>
</dbReference>
<dbReference type="GO" id="GO:0042923">
    <property type="term" value="F:neuropeptide binding"/>
    <property type="evidence" value="ECO:0007669"/>
    <property type="project" value="TreeGrafter"/>
</dbReference>
<keyword evidence="8 9" id="KW-0807">Transducer</keyword>
<dbReference type="PROSITE" id="PS50262">
    <property type="entry name" value="G_PROTEIN_RECEP_F1_2"/>
    <property type="match status" value="1"/>
</dbReference>